<sequence length="155" mass="17737">MGRTQNDKVSRHPKAKKHGLKPEEHRIKLPVLPPVADVLSRAEHKGLAWPLPDDVGDPDLQLMLFPERLQTSPRRIPDCEHIHRELAKSGVTLSLLWSEYCEVCRLSNEIPLKYTQYCNYYRKFAATTKATMHINRKSGEQLEVDWAGQTAAIVD</sequence>
<organism evidence="2 3">
    <name type="scientific">Sporomusa silvacetica DSM 10669</name>
    <dbReference type="NCBI Taxonomy" id="1123289"/>
    <lineage>
        <taxon>Bacteria</taxon>
        <taxon>Bacillati</taxon>
        <taxon>Bacillota</taxon>
        <taxon>Negativicutes</taxon>
        <taxon>Selenomonadales</taxon>
        <taxon>Sporomusaceae</taxon>
        <taxon>Sporomusa</taxon>
    </lineage>
</organism>
<protein>
    <submittedName>
        <fullName evidence="2">Uncharacterized protein</fullName>
    </submittedName>
</protein>
<feature type="compositionally biased region" description="Basic and acidic residues" evidence="1">
    <location>
        <begin position="1"/>
        <end position="10"/>
    </location>
</feature>
<proteinExistence type="predicted"/>
<dbReference type="Proteomes" id="UP000216752">
    <property type="component" value="Chromosome"/>
</dbReference>
<dbReference type="EMBL" id="CP155573">
    <property type="protein sequence ID" value="XFO67737.1"/>
    <property type="molecule type" value="Genomic_DNA"/>
</dbReference>
<gene>
    <name evidence="2" type="ORF">SPSIL_039560</name>
</gene>
<dbReference type="RefSeq" id="WP_094607371.1">
    <property type="nucleotide sequence ID" value="NZ_CP155573.1"/>
</dbReference>
<evidence type="ECO:0000256" key="1">
    <source>
        <dbReference type="SAM" id="MobiDB-lite"/>
    </source>
</evidence>
<accession>A0ABZ3IQK7</accession>
<evidence type="ECO:0000313" key="2">
    <source>
        <dbReference type="EMBL" id="XFO67737.1"/>
    </source>
</evidence>
<keyword evidence="3" id="KW-1185">Reference proteome</keyword>
<evidence type="ECO:0000313" key="3">
    <source>
        <dbReference type="Proteomes" id="UP000216752"/>
    </source>
</evidence>
<feature type="region of interest" description="Disordered" evidence="1">
    <location>
        <begin position="1"/>
        <end position="24"/>
    </location>
</feature>
<name>A0ABZ3IQK7_9FIRM</name>
<reference evidence="2" key="1">
    <citation type="submission" date="2024-05" db="EMBL/GenBank/DDBJ databases">
        <title>Isolation and characterization of Sporomusa carbonis sp. nov., a carboxydotrophic hydrogenogen in the genus of Sporomusa isolated from a charcoal burning pile.</title>
        <authorList>
            <person name="Boeer T."/>
            <person name="Rosenbaum F."/>
            <person name="Eysell L."/>
            <person name="Mueller V."/>
            <person name="Daniel R."/>
            <person name="Poehlein A."/>
        </authorList>
    </citation>
    <scope>NUCLEOTIDE SEQUENCE [LARGE SCALE GENOMIC DNA]</scope>
    <source>
        <strain evidence="2">DSM 10669</strain>
    </source>
</reference>